<name>A0ABS4VI40_9ACTN</name>
<evidence type="ECO:0000313" key="1">
    <source>
        <dbReference type="EMBL" id="MBP2363590.1"/>
    </source>
</evidence>
<protein>
    <submittedName>
        <fullName evidence="1">Uncharacterized protein</fullName>
    </submittedName>
</protein>
<dbReference type="Proteomes" id="UP001519311">
    <property type="component" value="Unassembled WGS sequence"/>
</dbReference>
<keyword evidence="2" id="KW-1185">Reference proteome</keyword>
<accession>A0ABS4VI40</accession>
<organism evidence="1 2">
    <name type="scientific">Streptomyces clavifer</name>
    <dbReference type="NCBI Taxonomy" id="68188"/>
    <lineage>
        <taxon>Bacteria</taxon>
        <taxon>Bacillati</taxon>
        <taxon>Actinomycetota</taxon>
        <taxon>Actinomycetes</taxon>
        <taxon>Kitasatosporales</taxon>
        <taxon>Streptomycetaceae</taxon>
        <taxon>Streptomyces</taxon>
    </lineage>
</organism>
<proteinExistence type="predicted"/>
<evidence type="ECO:0000313" key="2">
    <source>
        <dbReference type="Proteomes" id="UP001519311"/>
    </source>
</evidence>
<dbReference type="EMBL" id="JAGINS010000002">
    <property type="protein sequence ID" value="MBP2363590.1"/>
    <property type="molecule type" value="Genomic_DNA"/>
</dbReference>
<gene>
    <name evidence="1" type="ORF">JOF59_006082</name>
</gene>
<dbReference type="RefSeq" id="WP_209471517.1">
    <property type="nucleotide sequence ID" value="NZ_BMWJ01000011.1"/>
</dbReference>
<comment type="caution">
    <text evidence="1">The sequence shown here is derived from an EMBL/GenBank/DDBJ whole genome shotgun (WGS) entry which is preliminary data.</text>
</comment>
<reference evidence="1 2" key="1">
    <citation type="submission" date="2021-03" db="EMBL/GenBank/DDBJ databases">
        <title>Sequencing the genomes of 1000 actinobacteria strains.</title>
        <authorList>
            <person name="Klenk H.-P."/>
        </authorList>
    </citation>
    <scope>NUCLEOTIDE SEQUENCE [LARGE SCALE GENOMIC DNA]</scope>
    <source>
        <strain evidence="1 2">DSM 40843</strain>
    </source>
</reference>
<sequence length="273" mass="30662">MSASTLERTAQQRVRRTRTRAVSPLPPIAVSALRPHEYDLRPACIALVCPSCRTWVPINKPGGPKPKLVPHHTEPAGTEDPVRCLRGSNRLVILDVDIEQWWQRLEEGVSETGGRRSNRVTRKPRAAVTPAVSQILAPRLMDAKSTLRRCQEHRKGCSVCAKPDSPRCTDGDRLARLYAFKAARTRPRRSATTLEETAERQERGARSLRELQWTETAESVRRADIQRAHDTLVAILQSLTPEKAGGPQLTEWRRAELMSAIALLATRVEQLNR</sequence>